<evidence type="ECO:0000313" key="3">
    <source>
        <dbReference type="Proteomes" id="UP001195769"/>
    </source>
</evidence>
<gene>
    <name evidence="2" type="ORF">F5891DRAFT_983830</name>
</gene>
<feature type="compositionally biased region" description="Acidic residues" evidence="1">
    <location>
        <begin position="197"/>
        <end position="209"/>
    </location>
</feature>
<sequence length="567" mass="63932">MAHHSMLDDEPEIHPNPQNLATAIIGIGRTARKPYTSFTPSPSREGQHSSYSMCRTFGDSQFNTTEYLFSPLTTSSSTPSGSPSIPIPMSPSIPTTHTDLATVTSTMPITGSPVSTIPVYLTTSDTQHGDVPMGDEHSSQLLNKQFAELSDKIVGPALSKAVDGMIPAMVERIAGEIRGLSSPCSHHPRVLKRGSVEDYDTEPEHEDDLTPSPHRKHPGKRGTKNHLHDSFRKYLRDKHLLKSKSKKGPLPQSFPSHVVEAYNHDNDNPPTLDKIAIDWQDSLRSSVWNAEAVDLLVVDFQEKVKTGSFPLVIFDDDTMNLDKLRVLCIDKLRSTQQACREHMKIEGFEDSQQREVATRDLSYRNSRRQHLDRYNTHKHGTLERHRKVVDQNRHRNPQSWDTIRRIIDRLDVDGMSGDETDTPLGATPKIVRRVALPWISLAITDLLHAIESYVPAVYEENMSVPVGNSSLLRLMEAKCASKNSIAIARLPRNWYDDNWFKAHSSSARAMLDVHKDFDLQLLDAYHSANDIRRLICIAEILNYYYVNLDRSPNKEQAHNTESTDRCG</sequence>
<feature type="compositionally biased region" description="Basic residues" evidence="1">
    <location>
        <begin position="213"/>
        <end position="225"/>
    </location>
</feature>
<dbReference type="EMBL" id="JABBWK010000060">
    <property type="protein sequence ID" value="KAG1895980.1"/>
    <property type="molecule type" value="Genomic_DNA"/>
</dbReference>
<evidence type="ECO:0000313" key="2">
    <source>
        <dbReference type="EMBL" id="KAG1895980.1"/>
    </source>
</evidence>
<feature type="region of interest" description="Disordered" evidence="1">
    <location>
        <begin position="180"/>
        <end position="228"/>
    </location>
</feature>
<organism evidence="2 3">
    <name type="scientific">Suillus fuscotomentosus</name>
    <dbReference type="NCBI Taxonomy" id="1912939"/>
    <lineage>
        <taxon>Eukaryota</taxon>
        <taxon>Fungi</taxon>
        <taxon>Dikarya</taxon>
        <taxon>Basidiomycota</taxon>
        <taxon>Agaricomycotina</taxon>
        <taxon>Agaricomycetes</taxon>
        <taxon>Agaricomycetidae</taxon>
        <taxon>Boletales</taxon>
        <taxon>Suillineae</taxon>
        <taxon>Suillaceae</taxon>
        <taxon>Suillus</taxon>
    </lineage>
</organism>
<comment type="caution">
    <text evidence="2">The sequence shown here is derived from an EMBL/GenBank/DDBJ whole genome shotgun (WGS) entry which is preliminary data.</text>
</comment>
<feature type="region of interest" description="Disordered" evidence="1">
    <location>
        <begin position="33"/>
        <end position="52"/>
    </location>
</feature>
<feature type="compositionally biased region" description="Polar residues" evidence="1">
    <location>
        <begin position="36"/>
        <end position="52"/>
    </location>
</feature>
<reference evidence="2" key="1">
    <citation type="journal article" date="2020" name="New Phytol.">
        <title>Comparative genomics reveals dynamic genome evolution in host specialist ectomycorrhizal fungi.</title>
        <authorList>
            <person name="Lofgren L.A."/>
            <person name="Nguyen N.H."/>
            <person name="Vilgalys R."/>
            <person name="Ruytinx J."/>
            <person name="Liao H.L."/>
            <person name="Branco S."/>
            <person name="Kuo A."/>
            <person name="LaButti K."/>
            <person name="Lipzen A."/>
            <person name="Andreopoulos W."/>
            <person name="Pangilinan J."/>
            <person name="Riley R."/>
            <person name="Hundley H."/>
            <person name="Na H."/>
            <person name="Barry K."/>
            <person name="Grigoriev I.V."/>
            <person name="Stajich J.E."/>
            <person name="Kennedy P.G."/>
        </authorList>
    </citation>
    <scope>NUCLEOTIDE SEQUENCE</scope>
    <source>
        <strain evidence="2">FC203</strain>
    </source>
</reference>
<evidence type="ECO:0000256" key="1">
    <source>
        <dbReference type="SAM" id="MobiDB-lite"/>
    </source>
</evidence>
<dbReference type="RefSeq" id="XP_041221556.1">
    <property type="nucleotide sequence ID" value="XM_041377369.1"/>
</dbReference>
<proteinExistence type="predicted"/>
<dbReference type="GeneID" id="64671667"/>
<dbReference type="Proteomes" id="UP001195769">
    <property type="component" value="Unassembled WGS sequence"/>
</dbReference>
<protein>
    <submittedName>
        <fullName evidence="2">Uncharacterized protein</fullName>
    </submittedName>
</protein>
<accession>A0AAD4HFR1</accession>
<name>A0AAD4HFR1_9AGAM</name>
<dbReference type="AlphaFoldDB" id="A0AAD4HFR1"/>
<keyword evidence="3" id="KW-1185">Reference proteome</keyword>